<evidence type="ECO:0000313" key="2">
    <source>
        <dbReference type="Proteomes" id="UP000234681"/>
    </source>
</evidence>
<reference evidence="1 2" key="1">
    <citation type="submission" date="2005-07" db="EMBL/GenBank/DDBJ databases">
        <authorList>
            <person name="Mural R.J."/>
            <person name="Li P.W."/>
            <person name="Adams M.D."/>
            <person name="Amanatides P.G."/>
            <person name="Baden-Tillson H."/>
            <person name="Barnstead M."/>
            <person name="Chin S.H."/>
            <person name="Dew I."/>
            <person name="Evans C.A."/>
            <person name="Ferriera S."/>
            <person name="Flanigan M."/>
            <person name="Fosler C."/>
            <person name="Glodek A."/>
            <person name="Gu Z."/>
            <person name="Holt R.A."/>
            <person name="Jennings D."/>
            <person name="Kraft C.L."/>
            <person name="Lu F."/>
            <person name="Nguyen T."/>
            <person name="Nusskern D.R."/>
            <person name="Pfannkoch C.M."/>
            <person name="Sitter C."/>
            <person name="Sutton G.G."/>
            <person name="Venter J.C."/>
            <person name="Wang Z."/>
            <person name="Woodage T."/>
            <person name="Zheng X.H."/>
            <person name="Zhong F."/>
        </authorList>
    </citation>
    <scope>NUCLEOTIDE SEQUENCE [LARGE SCALE GENOMIC DNA]</scope>
    <source>
        <strain>BN</strain>
        <strain evidence="2">Sprague-Dawley</strain>
    </source>
</reference>
<proteinExistence type="predicted"/>
<gene>
    <name evidence="1" type="ORF">rCG_63175</name>
</gene>
<protein>
    <submittedName>
        <fullName evidence="1">RCG63175</fullName>
    </submittedName>
</protein>
<evidence type="ECO:0000313" key="1">
    <source>
        <dbReference type="EMBL" id="EDL89527.1"/>
    </source>
</evidence>
<sequence>MLTATPPPGNPKWKEASREIAFRDRYRQPEGNTCPGDTGREKHQDVNIVFYRFHNRPQAKPVGIHVMLCRTR</sequence>
<name>A6K169_RAT</name>
<accession>A6K169</accession>
<organism evidence="1 2">
    <name type="scientific">Rattus norvegicus</name>
    <name type="common">Rat</name>
    <dbReference type="NCBI Taxonomy" id="10116"/>
    <lineage>
        <taxon>Eukaryota</taxon>
        <taxon>Metazoa</taxon>
        <taxon>Chordata</taxon>
        <taxon>Craniata</taxon>
        <taxon>Vertebrata</taxon>
        <taxon>Euteleostomi</taxon>
        <taxon>Mammalia</taxon>
        <taxon>Eutheria</taxon>
        <taxon>Euarchontoglires</taxon>
        <taxon>Glires</taxon>
        <taxon>Rodentia</taxon>
        <taxon>Myomorpha</taxon>
        <taxon>Muroidea</taxon>
        <taxon>Muridae</taxon>
        <taxon>Murinae</taxon>
        <taxon>Rattus</taxon>
    </lineage>
</organism>
<dbReference type="Proteomes" id="UP000234681">
    <property type="component" value="Chromosome 12"/>
</dbReference>
<dbReference type="AlphaFoldDB" id="A6K169"/>
<dbReference type="EMBL" id="CH474012">
    <property type="protein sequence ID" value="EDL89527.1"/>
    <property type="molecule type" value="Genomic_DNA"/>
</dbReference>